<dbReference type="PROSITE" id="PS01124">
    <property type="entry name" value="HTH_ARAC_FAMILY_2"/>
    <property type="match status" value="1"/>
</dbReference>
<reference evidence="6" key="1">
    <citation type="submission" date="2016-10" db="EMBL/GenBank/DDBJ databases">
        <authorList>
            <person name="Varghese N."/>
            <person name="Submissions S."/>
        </authorList>
    </citation>
    <scope>NUCLEOTIDE SEQUENCE [LARGE SCALE GENOMIC DNA]</scope>
    <source>
        <strain evidence="6">BP1-148</strain>
    </source>
</reference>
<dbReference type="SUPFAM" id="SSF46689">
    <property type="entry name" value="Homeodomain-like"/>
    <property type="match status" value="2"/>
</dbReference>
<dbReference type="GO" id="GO:0043565">
    <property type="term" value="F:sequence-specific DNA binding"/>
    <property type="evidence" value="ECO:0007669"/>
    <property type="project" value="InterPro"/>
</dbReference>
<evidence type="ECO:0000256" key="2">
    <source>
        <dbReference type="ARBA" id="ARBA00023125"/>
    </source>
</evidence>
<dbReference type="Gene3D" id="1.10.10.60">
    <property type="entry name" value="Homeodomain-like"/>
    <property type="match status" value="2"/>
</dbReference>
<dbReference type="SMART" id="SM00342">
    <property type="entry name" value="HTH_ARAC"/>
    <property type="match status" value="1"/>
</dbReference>
<protein>
    <submittedName>
        <fullName evidence="5">AraC-type DNA-binding protein</fullName>
    </submittedName>
</protein>
<evidence type="ECO:0000259" key="4">
    <source>
        <dbReference type="PROSITE" id="PS01124"/>
    </source>
</evidence>
<organism evidence="5 6">
    <name type="scientific">Prevotella communis</name>
    <dbReference type="NCBI Taxonomy" id="2913614"/>
    <lineage>
        <taxon>Bacteria</taxon>
        <taxon>Pseudomonadati</taxon>
        <taxon>Bacteroidota</taxon>
        <taxon>Bacteroidia</taxon>
        <taxon>Bacteroidales</taxon>
        <taxon>Prevotellaceae</taxon>
        <taxon>Prevotella</taxon>
    </lineage>
</organism>
<evidence type="ECO:0000313" key="6">
    <source>
        <dbReference type="Proteomes" id="UP000198779"/>
    </source>
</evidence>
<gene>
    <name evidence="5" type="ORF">SAMN04487901_10118</name>
</gene>
<keyword evidence="6" id="KW-1185">Reference proteome</keyword>
<dbReference type="Gene3D" id="2.60.120.10">
    <property type="entry name" value="Jelly Rolls"/>
    <property type="match status" value="1"/>
</dbReference>
<dbReference type="AlphaFoldDB" id="A0A1G7RLS8"/>
<dbReference type="SUPFAM" id="SSF51182">
    <property type="entry name" value="RmlC-like cupins"/>
    <property type="match status" value="1"/>
</dbReference>
<dbReference type="InterPro" id="IPR014710">
    <property type="entry name" value="RmlC-like_jellyroll"/>
</dbReference>
<dbReference type="InterPro" id="IPR011051">
    <property type="entry name" value="RmlC_Cupin_sf"/>
</dbReference>
<feature type="domain" description="HTH araC/xylS-type" evidence="4">
    <location>
        <begin position="186"/>
        <end position="284"/>
    </location>
</feature>
<evidence type="ECO:0000256" key="3">
    <source>
        <dbReference type="ARBA" id="ARBA00023163"/>
    </source>
</evidence>
<dbReference type="Proteomes" id="UP000198779">
    <property type="component" value="Unassembled WGS sequence"/>
</dbReference>
<dbReference type="EMBL" id="FNCQ01000001">
    <property type="protein sequence ID" value="SDG11682.1"/>
    <property type="molecule type" value="Genomic_DNA"/>
</dbReference>
<evidence type="ECO:0000313" key="5">
    <source>
        <dbReference type="EMBL" id="SDG11682.1"/>
    </source>
</evidence>
<dbReference type="Pfam" id="PF12833">
    <property type="entry name" value="HTH_18"/>
    <property type="match status" value="1"/>
</dbReference>
<evidence type="ECO:0000256" key="1">
    <source>
        <dbReference type="ARBA" id="ARBA00023015"/>
    </source>
</evidence>
<dbReference type="InterPro" id="IPR020449">
    <property type="entry name" value="Tscrpt_reg_AraC-type_HTH"/>
</dbReference>
<dbReference type="PANTHER" id="PTHR43280">
    <property type="entry name" value="ARAC-FAMILY TRANSCRIPTIONAL REGULATOR"/>
    <property type="match status" value="1"/>
</dbReference>
<sequence>MMHLPIESFNFQMLNVGLAHHDGDWNWKNVSSPFTRIFYVKEGEAQLHLPQQVVRLRPGYLYIVPAYTLHSYECKGLFVHYYLHVYEGFKSEMNLMEQYDFPIEVAGCHDDELLLQRMCEQHPQAQLPSSNPQTYDNAAQFTDYVRRYRDIPLWQKMELRGSILMLFSRFLREAVPHEWTTDERMKRVQEHIHSHICENVDIEELADVACITKPYLIRLFKKEFGTSPVQYINSKKVERAQLLLYTTDIPVKEVAYELGFNDHSYFIRMFRKVTGITPQEYRRQLRA</sequence>
<dbReference type="GO" id="GO:0003700">
    <property type="term" value="F:DNA-binding transcription factor activity"/>
    <property type="evidence" value="ECO:0007669"/>
    <property type="project" value="InterPro"/>
</dbReference>
<dbReference type="InterPro" id="IPR018060">
    <property type="entry name" value="HTH_AraC"/>
</dbReference>
<dbReference type="STRING" id="645274.SAMN04487901_10118"/>
<dbReference type="InterPro" id="IPR018062">
    <property type="entry name" value="HTH_AraC-typ_CS"/>
</dbReference>
<dbReference type="RefSeq" id="WP_091813259.1">
    <property type="nucleotide sequence ID" value="NZ_FNCQ01000001.1"/>
</dbReference>
<dbReference type="PANTHER" id="PTHR43280:SF28">
    <property type="entry name" value="HTH-TYPE TRANSCRIPTIONAL ACTIVATOR RHAS"/>
    <property type="match status" value="1"/>
</dbReference>
<dbReference type="InterPro" id="IPR009057">
    <property type="entry name" value="Homeodomain-like_sf"/>
</dbReference>
<accession>A0A1G7RLS8</accession>
<keyword evidence="3" id="KW-0804">Transcription</keyword>
<dbReference type="PROSITE" id="PS00041">
    <property type="entry name" value="HTH_ARAC_FAMILY_1"/>
    <property type="match status" value="1"/>
</dbReference>
<name>A0A1G7RLS8_9BACT</name>
<keyword evidence="2 5" id="KW-0238">DNA-binding</keyword>
<proteinExistence type="predicted"/>
<keyword evidence="1" id="KW-0805">Transcription regulation</keyword>
<dbReference type="PRINTS" id="PR00032">
    <property type="entry name" value="HTHARAC"/>
</dbReference>